<sequence>MHYLLIVLEVIAAYLAIGLIFCGLLLLLFWPAPPNNKILDWTFFLKSVFFVTILWWYFIGFPFNKKAAKYLSLMHFLTFTPPPPDNPDIISFRDWLQKFYPGELEQMDQFLATSENSLETFGESIAQIKHYQERKSEWMNAMFEIVDRNPQSEK</sequence>
<gene>
    <name evidence="2" type="ORF">A2Y67_03235</name>
</gene>
<evidence type="ECO:0000256" key="1">
    <source>
        <dbReference type="SAM" id="Phobius"/>
    </source>
</evidence>
<protein>
    <submittedName>
        <fullName evidence="2">Uncharacterized protein</fullName>
    </submittedName>
</protein>
<dbReference type="EMBL" id="MHIA01000019">
    <property type="protein sequence ID" value="OGY42065.1"/>
    <property type="molecule type" value="Genomic_DNA"/>
</dbReference>
<name>A0A1G1XPT6_9BACT</name>
<feature type="transmembrane region" description="Helical" evidence="1">
    <location>
        <begin position="12"/>
        <end position="32"/>
    </location>
</feature>
<proteinExistence type="predicted"/>
<feature type="transmembrane region" description="Helical" evidence="1">
    <location>
        <begin position="38"/>
        <end position="59"/>
    </location>
</feature>
<comment type="caution">
    <text evidence="2">The sequence shown here is derived from an EMBL/GenBank/DDBJ whole genome shotgun (WGS) entry which is preliminary data.</text>
</comment>
<keyword evidence="1" id="KW-0812">Transmembrane</keyword>
<dbReference type="AlphaFoldDB" id="A0A1G1XPT6"/>
<accession>A0A1G1XPT6</accession>
<keyword evidence="1" id="KW-1133">Transmembrane helix</keyword>
<keyword evidence="1" id="KW-0472">Membrane</keyword>
<evidence type="ECO:0000313" key="2">
    <source>
        <dbReference type="EMBL" id="OGY42065.1"/>
    </source>
</evidence>
<organism evidence="2 3">
    <name type="scientific">Candidatus Buchananbacteria bacterium RBG_13_39_9</name>
    <dbReference type="NCBI Taxonomy" id="1797531"/>
    <lineage>
        <taxon>Bacteria</taxon>
        <taxon>Candidatus Buchananiibacteriota</taxon>
    </lineage>
</organism>
<reference evidence="2 3" key="1">
    <citation type="journal article" date="2016" name="Nat. Commun.">
        <title>Thousands of microbial genomes shed light on interconnected biogeochemical processes in an aquifer system.</title>
        <authorList>
            <person name="Anantharaman K."/>
            <person name="Brown C.T."/>
            <person name="Hug L.A."/>
            <person name="Sharon I."/>
            <person name="Castelle C.J."/>
            <person name="Probst A.J."/>
            <person name="Thomas B.C."/>
            <person name="Singh A."/>
            <person name="Wilkins M.J."/>
            <person name="Karaoz U."/>
            <person name="Brodie E.L."/>
            <person name="Williams K.H."/>
            <person name="Hubbard S.S."/>
            <person name="Banfield J.F."/>
        </authorList>
    </citation>
    <scope>NUCLEOTIDE SEQUENCE [LARGE SCALE GENOMIC DNA]</scope>
</reference>
<dbReference type="Proteomes" id="UP000176260">
    <property type="component" value="Unassembled WGS sequence"/>
</dbReference>
<evidence type="ECO:0000313" key="3">
    <source>
        <dbReference type="Proteomes" id="UP000176260"/>
    </source>
</evidence>